<evidence type="ECO:0000256" key="1">
    <source>
        <dbReference type="SAM" id="MobiDB-lite"/>
    </source>
</evidence>
<dbReference type="GeneID" id="77802102"/>
<reference evidence="2" key="1">
    <citation type="submission" date="2022-10" db="EMBL/GenBank/DDBJ databases">
        <title>Puccinia triticina Genome sequencing and assembly.</title>
        <authorList>
            <person name="Li C."/>
        </authorList>
    </citation>
    <scope>NUCLEOTIDE SEQUENCE</scope>
    <source>
        <strain evidence="2">Pt15</strain>
    </source>
</reference>
<dbReference type="EMBL" id="CP110431">
    <property type="protein sequence ID" value="WAQ89621.1"/>
    <property type="molecule type" value="Genomic_DNA"/>
</dbReference>
<name>A0ABY7CZU5_9BASI</name>
<protein>
    <submittedName>
        <fullName evidence="2">Uncharacterized protein</fullName>
    </submittedName>
</protein>
<proteinExistence type="predicted"/>
<evidence type="ECO:0000313" key="3">
    <source>
        <dbReference type="Proteomes" id="UP001164743"/>
    </source>
</evidence>
<dbReference type="Proteomes" id="UP001164743">
    <property type="component" value="Chromosome 11A"/>
</dbReference>
<gene>
    <name evidence="2" type="ORF">PtA15_11A311</name>
</gene>
<organism evidence="2 3">
    <name type="scientific">Puccinia triticina</name>
    <dbReference type="NCBI Taxonomy" id="208348"/>
    <lineage>
        <taxon>Eukaryota</taxon>
        <taxon>Fungi</taxon>
        <taxon>Dikarya</taxon>
        <taxon>Basidiomycota</taxon>
        <taxon>Pucciniomycotina</taxon>
        <taxon>Pucciniomycetes</taxon>
        <taxon>Pucciniales</taxon>
        <taxon>Pucciniaceae</taxon>
        <taxon>Puccinia</taxon>
    </lineage>
</organism>
<evidence type="ECO:0000313" key="2">
    <source>
        <dbReference type="EMBL" id="WAQ89621.1"/>
    </source>
</evidence>
<feature type="compositionally biased region" description="Pro residues" evidence="1">
    <location>
        <begin position="145"/>
        <end position="155"/>
    </location>
</feature>
<dbReference type="RefSeq" id="XP_053025176.1">
    <property type="nucleotide sequence ID" value="XM_053161207.1"/>
</dbReference>
<accession>A0ABY7CZU5</accession>
<sequence length="155" mass="16693">MFTSSNTAYTDVQNLFHIWTTQGIQIPCGRVCRPPVTSPAPPSIKPSKKPVSATFLALASKKASNSLLPDISDLLGRSKPSPDVPDVSAETSDPPEVKKPVLLKFKLKLQPQDLPKVLPPPTVMSPNLAPLNNSVWPAKKGKVLPCPPPQDTWAT</sequence>
<feature type="region of interest" description="Disordered" evidence="1">
    <location>
        <begin position="135"/>
        <end position="155"/>
    </location>
</feature>
<keyword evidence="3" id="KW-1185">Reference proteome</keyword>
<feature type="region of interest" description="Disordered" evidence="1">
    <location>
        <begin position="70"/>
        <end position="95"/>
    </location>
</feature>